<keyword evidence="2" id="KW-1185">Reference proteome</keyword>
<accession>A0A0N9QIV4</accession>
<protein>
    <submittedName>
        <fullName evidence="1">Uncharacterized protein</fullName>
    </submittedName>
</protein>
<evidence type="ECO:0000313" key="2">
    <source>
        <dbReference type="Proteomes" id="UP000203826"/>
    </source>
</evidence>
<organism evidence="1 2">
    <name type="scientific">Chrysochromulina ericina virus CeV-01B</name>
    <dbReference type="NCBI Taxonomy" id="3070830"/>
    <lineage>
        <taxon>Viruses</taxon>
        <taxon>Varidnaviria</taxon>
        <taxon>Bamfordvirae</taxon>
        <taxon>Nucleocytoviricota</taxon>
        <taxon>Megaviricetes</taxon>
        <taxon>Imitervirales</taxon>
        <taxon>Mesomimiviridae</taxon>
        <taxon>Tethysvirus</taxon>
        <taxon>Tethysvirus raunefjordenense</taxon>
    </lineage>
</organism>
<gene>
    <name evidence="1" type="ORF">ceV_081</name>
</gene>
<sequence>MIDIIEHLPNDILDIIFYYVNPREKIFLNKKYYIKYNSYIDTYIYNYSSYIRDIIRFDCSFVFEHIIYRNLNKWIKINNYNYGKVIYYNYIYFLSDFSNKNKATKCLYLLNLHLEISKLKKLNCKDYRIKHKEWIA</sequence>
<dbReference type="KEGG" id="vg:26048948"/>
<dbReference type="EMBL" id="KT820662">
    <property type="protein sequence ID" value="ALH22987.1"/>
    <property type="molecule type" value="Genomic_DNA"/>
</dbReference>
<reference evidence="1 2" key="1">
    <citation type="journal article" date="2015" name="Genome Announc.">
        <title>The 474-Kilobase-Pair Complete Genome Sequence of CeV-01B, a Virus Infecting Haptolina (Chrysochromulina) ericina (Prymnesiophyceae).</title>
        <authorList>
            <person name="Gallot-Lavallee L."/>
            <person name="Pagarete A."/>
            <person name="Legendre M."/>
            <person name="Santini S."/>
            <person name="Sandaa R.A."/>
            <person name="Himmelbauer H."/>
            <person name="Ogata H."/>
            <person name="Bratbak G."/>
            <person name="Claverie J.M."/>
        </authorList>
    </citation>
    <scope>NUCLEOTIDE SEQUENCE [LARGE SCALE GENOMIC DNA]</scope>
    <source>
        <strain evidence="1">CeV-01B</strain>
    </source>
</reference>
<proteinExistence type="predicted"/>
<name>A0A0N9QIV4_9VIRU</name>
<dbReference type="Proteomes" id="UP000203826">
    <property type="component" value="Segment"/>
</dbReference>
<evidence type="ECO:0000313" key="1">
    <source>
        <dbReference type="EMBL" id="ALH22987.1"/>
    </source>
</evidence>